<feature type="domain" description="Arrestin-like N-terminal" evidence="3">
    <location>
        <begin position="19"/>
        <end position="126"/>
    </location>
</feature>
<reference evidence="4 5" key="1">
    <citation type="submission" date="2019-07" db="EMBL/GenBank/DDBJ databases">
        <title>Draft genome assembly of a fouling barnacle, Amphibalanus amphitrite (Darwin, 1854): The first reference genome for Thecostraca.</title>
        <authorList>
            <person name="Kim W."/>
        </authorList>
    </citation>
    <scope>NUCLEOTIDE SEQUENCE [LARGE SCALE GENOMIC DNA]</scope>
    <source>
        <strain evidence="4">SNU_AA5</strain>
        <tissue evidence="4">Soma without cirri and trophi</tissue>
    </source>
</reference>
<evidence type="ECO:0000313" key="4">
    <source>
        <dbReference type="EMBL" id="KAF0288855.1"/>
    </source>
</evidence>
<evidence type="ECO:0000259" key="3">
    <source>
        <dbReference type="Pfam" id="PF00339"/>
    </source>
</evidence>
<feature type="region of interest" description="Disordered" evidence="2">
    <location>
        <begin position="361"/>
        <end position="484"/>
    </location>
</feature>
<dbReference type="GO" id="GO:0015031">
    <property type="term" value="P:protein transport"/>
    <property type="evidence" value="ECO:0007669"/>
    <property type="project" value="TreeGrafter"/>
</dbReference>
<dbReference type="PANTHER" id="PTHR11188">
    <property type="entry name" value="ARRESTIN DOMAIN CONTAINING PROTEIN"/>
    <property type="match status" value="1"/>
</dbReference>
<feature type="compositionally biased region" description="Polar residues" evidence="2">
    <location>
        <begin position="334"/>
        <end position="344"/>
    </location>
</feature>
<dbReference type="OrthoDB" id="2333384at2759"/>
<feature type="region of interest" description="Disordered" evidence="2">
    <location>
        <begin position="296"/>
        <end position="344"/>
    </location>
</feature>
<feature type="compositionally biased region" description="Low complexity" evidence="2">
    <location>
        <begin position="301"/>
        <end position="328"/>
    </location>
</feature>
<dbReference type="Proteomes" id="UP000440578">
    <property type="component" value="Unassembled WGS sequence"/>
</dbReference>
<evidence type="ECO:0000256" key="2">
    <source>
        <dbReference type="SAM" id="MobiDB-lite"/>
    </source>
</evidence>
<dbReference type="SUPFAM" id="SSF81296">
    <property type="entry name" value="E set domains"/>
    <property type="match status" value="1"/>
</dbReference>
<dbReference type="PANTHER" id="PTHR11188:SF17">
    <property type="entry name" value="FI21816P1"/>
    <property type="match status" value="1"/>
</dbReference>
<dbReference type="Gene3D" id="2.60.40.640">
    <property type="match status" value="2"/>
</dbReference>
<organism evidence="4 5">
    <name type="scientific">Amphibalanus amphitrite</name>
    <name type="common">Striped barnacle</name>
    <name type="synonym">Balanus amphitrite</name>
    <dbReference type="NCBI Taxonomy" id="1232801"/>
    <lineage>
        <taxon>Eukaryota</taxon>
        <taxon>Metazoa</taxon>
        <taxon>Ecdysozoa</taxon>
        <taxon>Arthropoda</taxon>
        <taxon>Crustacea</taxon>
        <taxon>Multicrustacea</taxon>
        <taxon>Cirripedia</taxon>
        <taxon>Thoracica</taxon>
        <taxon>Thoracicalcarea</taxon>
        <taxon>Balanomorpha</taxon>
        <taxon>Balanoidea</taxon>
        <taxon>Balanidae</taxon>
        <taxon>Amphibalaninae</taxon>
        <taxon>Amphibalanus</taxon>
    </lineage>
</organism>
<dbReference type="InterPro" id="IPR011021">
    <property type="entry name" value="Arrestin-like_N"/>
</dbReference>
<dbReference type="InterPro" id="IPR014752">
    <property type="entry name" value="Arrestin-like_C"/>
</dbReference>
<comment type="similarity">
    <text evidence="1">Belongs to the arrestin family.</text>
</comment>
<proteinExistence type="inferred from homology"/>
<dbReference type="AlphaFoldDB" id="A0A6A4V597"/>
<sequence>MGISGTSIVLKPSGRGPDSFMPGDAVRGAVVVSITGSAGCKLTEVTLTVKGQARTHWTTHNGTWSSKHAQKETFLKLVLPVLRVKKGAVATLPPGENQLNFSFTLPAGLPHSRLYEHGEVAYKMVARAVSGPLGSAWNGTTKLEITMLQRRDLNALPHLARRLVVERKAKSSTSRREDPGQFTVMLPRQGFVAGETIDVYLDGSDEVLSALARNEGLVKLKRSEEFRAGSSTEYHKPVLTQKRLGLDPSEWRHFQLTVPRDDIGIDPAVCRIIAASHYIKIWDVHLPLTLGTIAFGKRSSSRPPSRTPSGARLASSQNSSRAPSRSPSGVALCQTPSRTNSGADLSQLPFKVLAGLALFQNSPRPPSRSPSGVGLCQISPKAPSRNEPQELGTPLPTPQKGEPQELRTLLPTTPQKGEPQELRTLLPTTPQKGEPQELRTLLPTTPQKAGPQELRTLLPTTPQKAEPQELGTALPTTPCKVTDV</sequence>
<evidence type="ECO:0000256" key="1">
    <source>
        <dbReference type="ARBA" id="ARBA00005298"/>
    </source>
</evidence>
<keyword evidence="5" id="KW-1185">Reference proteome</keyword>
<dbReference type="EMBL" id="VIIS01002075">
    <property type="protein sequence ID" value="KAF0288855.1"/>
    <property type="molecule type" value="Genomic_DNA"/>
</dbReference>
<dbReference type="InterPro" id="IPR014756">
    <property type="entry name" value="Ig_E-set"/>
</dbReference>
<accession>A0A6A4V597</accession>
<evidence type="ECO:0000313" key="5">
    <source>
        <dbReference type="Proteomes" id="UP000440578"/>
    </source>
</evidence>
<comment type="caution">
    <text evidence="4">The sequence shown here is derived from an EMBL/GenBank/DDBJ whole genome shotgun (WGS) entry which is preliminary data.</text>
</comment>
<dbReference type="Pfam" id="PF00339">
    <property type="entry name" value="Arrestin_N"/>
    <property type="match status" value="1"/>
</dbReference>
<protein>
    <submittedName>
        <fullName evidence="4">Arrestin domain-containing protein 17</fullName>
    </submittedName>
</protein>
<dbReference type="GO" id="GO:0005737">
    <property type="term" value="C:cytoplasm"/>
    <property type="evidence" value="ECO:0007669"/>
    <property type="project" value="TreeGrafter"/>
</dbReference>
<dbReference type="InterPro" id="IPR050357">
    <property type="entry name" value="Arrestin_domain-protein"/>
</dbReference>
<gene>
    <name evidence="4" type="primary">arrd-17_4</name>
    <name evidence="4" type="ORF">FJT64_001384</name>
</gene>
<name>A0A6A4V597_AMPAM</name>